<gene>
    <name evidence="1" type="ORF">METSCH_E01850</name>
</gene>
<evidence type="ECO:0000313" key="1">
    <source>
        <dbReference type="EMBL" id="QBM89948.1"/>
    </source>
</evidence>
<evidence type="ECO:0000313" key="2">
    <source>
        <dbReference type="Proteomes" id="UP000292447"/>
    </source>
</evidence>
<protein>
    <submittedName>
        <fullName evidence="1">Uncharacterized protein</fullName>
    </submittedName>
</protein>
<keyword evidence="2" id="KW-1185">Reference proteome</keyword>
<proteinExistence type="predicted"/>
<sequence length="319" mass="35442">MSASCPFHSRFRLAISYKHLFLELAALLDNNRLRESTAVRAHGLDFFNNVHTLSDLTENNVGAVQPWARHSGDEKLRPVGVGASVGHRQQAWLGVLLGKVLVGEFLAVDRLATSTVVSGEITTLQHELRDHSVETRLGVAKAFLAGAQGSEVFCSLGDNLVEQLELDRVLFHATNGRGNEHFGPEGSAGARKRSDGILEHRDNTETITFFSQVAIRNLVSLFPRILSPHMQCGPNRPRMKSIQHHVSMNTYGYLSSFRVRFEHIFLHCSSRHRGGSRSAICNLCSRLSHSPASPRVCLNLFNHSYSAESLSKFYFLSVI</sequence>
<accession>A0A4P6XUQ4</accession>
<dbReference type="AlphaFoldDB" id="A0A4P6XUQ4"/>
<organism evidence="1 2">
    <name type="scientific">Metschnikowia aff. pulcherrima</name>
    <dbReference type="NCBI Taxonomy" id="2163413"/>
    <lineage>
        <taxon>Eukaryota</taxon>
        <taxon>Fungi</taxon>
        <taxon>Dikarya</taxon>
        <taxon>Ascomycota</taxon>
        <taxon>Saccharomycotina</taxon>
        <taxon>Pichiomycetes</taxon>
        <taxon>Metschnikowiaceae</taxon>
        <taxon>Metschnikowia</taxon>
    </lineage>
</organism>
<dbReference type="EMBL" id="CP034460">
    <property type="protein sequence ID" value="QBM89948.1"/>
    <property type="molecule type" value="Genomic_DNA"/>
</dbReference>
<name>A0A4P6XUQ4_9ASCO</name>
<dbReference type="Proteomes" id="UP000292447">
    <property type="component" value="Chromosome V"/>
</dbReference>
<reference evidence="2" key="1">
    <citation type="submission" date="2019-03" db="EMBL/GenBank/DDBJ databases">
        <title>Snf2 controls pulcherriminic acid biosynthesis and connects pigmentation and antifungal activity of the yeast Metschnikowia pulcherrima.</title>
        <authorList>
            <person name="Gore-Lloyd D."/>
            <person name="Sumann I."/>
            <person name="Brachmann A.O."/>
            <person name="Schneeberger K."/>
            <person name="Ortiz-Merino R.A."/>
            <person name="Moreno-Beltran M."/>
            <person name="Schlaefli M."/>
            <person name="Kirner P."/>
            <person name="Santos Kron A."/>
            <person name="Wolfe K.H."/>
            <person name="Piel J."/>
            <person name="Ahrens C.H."/>
            <person name="Henk D."/>
            <person name="Freimoser F.M."/>
        </authorList>
    </citation>
    <scope>NUCLEOTIDE SEQUENCE [LARGE SCALE GENOMIC DNA]</scope>
    <source>
        <strain evidence="2">APC 1.2</strain>
    </source>
</reference>